<keyword evidence="7" id="KW-1185">Reference proteome</keyword>
<name>A0A3S3RQ23_9HYPH</name>
<dbReference type="OrthoDB" id="9771642at2"/>
<dbReference type="PANTHER" id="PTHR30024">
    <property type="entry name" value="ALIPHATIC SULFONATES-BINDING PROTEIN-RELATED"/>
    <property type="match status" value="1"/>
</dbReference>
<evidence type="ECO:0000256" key="3">
    <source>
        <dbReference type="ARBA" id="ARBA00022729"/>
    </source>
</evidence>
<evidence type="ECO:0000256" key="1">
    <source>
        <dbReference type="ARBA" id="ARBA00004418"/>
    </source>
</evidence>
<protein>
    <submittedName>
        <fullName evidence="6">ABC transporter substrate-binding protein</fullName>
    </submittedName>
</protein>
<evidence type="ECO:0000313" key="6">
    <source>
        <dbReference type="EMBL" id="RWX81643.1"/>
    </source>
</evidence>
<dbReference type="Gene3D" id="3.40.190.10">
    <property type="entry name" value="Periplasmic binding protein-like II"/>
    <property type="match status" value="2"/>
</dbReference>
<comment type="caution">
    <text evidence="6">The sequence shown here is derived from an EMBL/GenBank/DDBJ whole genome shotgun (WGS) entry which is preliminary data.</text>
</comment>
<feature type="domain" description="SsuA/THI5-like" evidence="5">
    <location>
        <begin position="53"/>
        <end position="260"/>
    </location>
</feature>
<feature type="signal peptide" evidence="4">
    <location>
        <begin position="1"/>
        <end position="27"/>
    </location>
</feature>
<keyword evidence="3 4" id="KW-0732">Signal</keyword>
<dbReference type="PANTHER" id="PTHR30024:SF47">
    <property type="entry name" value="TAURINE-BINDING PERIPLASMIC PROTEIN"/>
    <property type="match status" value="1"/>
</dbReference>
<comment type="subcellular location">
    <subcellularLocation>
        <location evidence="1">Periplasm</location>
    </subcellularLocation>
</comment>
<evidence type="ECO:0000313" key="7">
    <source>
        <dbReference type="Proteomes" id="UP000287687"/>
    </source>
</evidence>
<dbReference type="InterPro" id="IPR015168">
    <property type="entry name" value="SsuA/THI5"/>
</dbReference>
<evidence type="ECO:0000256" key="2">
    <source>
        <dbReference type="ARBA" id="ARBA00010742"/>
    </source>
</evidence>
<sequence length="332" mass="35885">MLFTLRSTVTATIASFVVAFSAHIADADDKFVTLKISAVSASVMPQDFRAGIAEGIFEKHGIKLEISELATGTNNITAAVNGSADIAYADIFAGLSSIKNGFDIGFVAPHNGLSPYQFILVKPDSPIRTVKDLEGKNIALGAPPQFKVIASSLVKAQGGDPALVKFTIVPDQTTFGAVLQSDQADAVFTSSAVNAYKWIAQFGFRSVGETSTRDLKIADQSPIAGWWATTAWYEKNEDSAKRFTAALRETVAWYASLPKEKQSEYIKTQTKIDLPELEKETPGVFDAATEYFGFGKPVDLDNLRQWVAVGTQYAKVPGDVDLNKHIFATAKN</sequence>
<dbReference type="SUPFAM" id="SSF53850">
    <property type="entry name" value="Periplasmic binding protein-like II"/>
    <property type="match status" value="1"/>
</dbReference>
<comment type="similarity">
    <text evidence="2">Belongs to the bacterial solute-binding protein SsuA/TauA family.</text>
</comment>
<feature type="chain" id="PRO_5018697149" evidence="4">
    <location>
        <begin position="28"/>
        <end position="332"/>
    </location>
</feature>
<reference evidence="6 7" key="1">
    <citation type="submission" date="2019-01" db="EMBL/GenBank/DDBJ databases">
        <title>The draft genome of Rhizobium sp. 24NR.</title>
        <authorList>
            <person name="Liu L."/>
            <person name="Liang L."/>
            <person name="Shi S."/>
            <person name="Xu L."/>
            <person name="Wang X."/>
            <person name="Li L."/>
            <person name="Zhang X."/>
        </authorList>
    </citation>
    <scope>NUCLEOTIDE SEQUENCE [LARGE SCALE GENOMIC DNA]</scope>
    <source>
        <strain evidence="6 7">24NR</strain>
    </source>
</reference>
<dbReference type="GO" id="GO:0042597">
    <property type="term" value="C:periplasmic space"/>
    <property type="evidence" value="ECO:0007669"/>
    <property type="project" value="UniProtKB-SubCell"/>
</dbReference>
<proteinExistence type="inferred from homology"/>
<dbReference type="Proteomes" id="UP000287687">
    <property type="component" value="Unassembled WGS sequence"/>
</dbReference>
<dbReference type="EMBL" id="SBIP01000001">
    <property type="protein sequence ID" value="RWX81643.1"/>
    <property type="molecule type" value="Genomic_DNA"/>
</dbReference>
<gene>
    <name evidence="6" type="ORF">EPK99_05100</name>
</gene>
<evidence type="ECO:0000259" key="5">
    <source>
        <dbReference type="Pfam" id="PF09084"/>
    </source>
</evidence>
<evidence type="ECO:0000256" key="4">
    <source>
        <dbReference type="SAM" id="SignalP"/>
    </source>
</evidence>
<dbReference type="Pfam" id="PF09084">
    <property type="entry name" value="NMT1"/>
    <property type="match status" value="1"/>
</dbReference>
<dbReference type="RefSeq" id="WP_128441685.1">
    <property type="nucleotide sequence ID" value="NZ_SBIP01000001.1"/>
</dbReference>
<accession>A0A3S3RQ23</accession>
<dbReference type="AlphaFoldDB" id="A0A3S3RQ23"/>
<organism evidence="6 7">
    <name type="scientific">Neorhizobium lilium</name>
    <dbReference type="NCBI Taxonomy" id="2503024"/>
    <lineage>
        <taxon>Bacteria</taxon>
        <taxon>Pseudomonadati</taxon>
        <taxon>Pseudomonadota</taxon>
        <taxon>Alphaproteobacteria</taxon>
        <taxon>Hyphomicrobiales</taxon>
        <taxon>Rhizobiaceae</taxon>
        <taxon>Rhizobium/Agrobacterium group</taxon>
        <taxon>Neorhizobium</taxon>
    </lineage>
</organism>